<sequence>MVRRKKTTVKFIIILALLFLSFYGCHPLQSSLPGVYISNEKNVVDSVFLYNNFQYIHKVVVRDSLKTQKGRWEYSYGTIQLHDFKTFMHNLPIDSSIRSSDVDISFKGVIEIEINSDSDINYVKVK</sequence>
<dbReference type="AlphaFoldDB" id="A0A926NST7"/>
<evidence type="ECO:0008006" key="3">
    <source>
        <dbReference type="Google" id="ProtNLM"/>
    </source>
</evidence>
<evidence type="ECO:0000313" key="2">
    <source>
        <dbReference type="Proteomes" id="UP000619078"/>
    </source>
</evidence>
<gene>
    <name evidence="1" type="ORF">IDJ76_12735</name>
</gene>
<proteinExistence type="predicted"/>
<protein>
    <recommendedName>
        <fullName evidence="3">Lipoprotein</fullName>
    </recommendedName>
</protein>
<reference evidence="1" key="1">
    <citation type="submission" date="2020-09" db="EMBL/GenBank/DDBJ databases">
        <title>Novel species of Mucilaginibacter isolated from a glacier on the Tibetan Plateau.</title>
        <authorList>
            <person name="Liu Q."/>
            <person name="Xin Y.-H."/>
        </authorList>
    </citation>
    <scope>NUCLEOTIDE SEQUENCE</scope>
    <source>
        <strain evidence="1">ZB1P21</strain>
    </source>
</reference>
<comment type="caution">
    <text evidence="1">The sequence shown here is derived from an EMBL/GenBank/DDBJ whole genome shotgun (WGS) entry which is preliminary data.</text>
</comment>
<accession>A0A926NST7</accession>
<dbReference type="PROSITE" id="PS51257">
    <property type="entry name" value="PROKAR_LIPOPROTEIN"/>
    <property type="match status" value="1"/>
</dbReference>
<dbReference type="EMBL" id="JACWMX010000005">
    <property type="protein sequence ID" value="MBD1393967.1"/>
    <property type="molecule type" value="Genomic_DNA"/>
</dbReference>
<dbReference type="Proteomes" id="UP000619078">
    <property type="component" value="Unassembled WGS sequence"/>
</dbReference>
<dbReference type="RefSeq" id="WP_191163716.1">
    <property type="nucleotide sequence ID" value="NZ_JACWMX010000005.1"/>
</dbReference>
<evidence type="ECO:0000313" key="1">
    <source>
        <dbReference type="EMBL" id="MBD1393967.1"/>
    </source>
</evidence>
<keyword evidence="2" id="KW-1185">Reference proteome</keyword>
<name>A0A926NST7_9SPHI</name>
<organism evidence="1 2">
    <name type="scientific">Mucilaginibacter glaciei</name>
    <dbReference type="NCBI Taxonomy" id="2772109"/>
    <lineage>
        <taxon>Bacteria</taxon>
        <taxon>Pseudomonadati</taxon>
        <taxon>Bacteroidota</taxon>
        <taxon>Sphingobacteriia</taxon>
        <taxon>Sphingobacteriales</taxon>
        <taxon>Sphingobacteriaceae</taxon>
        <taxon>Mucilaginibacter</taxon>
    </lineage>
</organism>